<evidence type="ECO:0000256" key="7">
    <source>
        <dbReference type="ARBA" id="ARBA00039254"/>
    </source>
</evidence>
<dbReference type="GO" id="GO:0004867">
    <property type="term" value="F:serine-type endopeptidase inhibitor activity"/>
    <property type="evidence" value="ECO:0007669"/>
    <property type="project" value="UniProtKB-KW"/>
</dbReference>
<dbReference type="OrthoDB" id="126772at2759"/>
<comment type="subcellular location">
    <subcellularLocation>
        <location evidence="1">Secreted</location>
    </subcellularLocation>
</comment>
<sequence length="79" mass="8431">MKVASIFLLSALALLSLSGYTRATSPQREATCTSEVSGCPKIYNPVCGTDGITYSNECVLCSENKKRQTPVLIQKSGPC</sequence>
<feature type="signal peptide" evidence="10">
    <location>
        <begin position="1"/>
        <end position="23"/>
    </location>
</feature>
<protein>
    <recommendedName>
        <fullName evidence="7">Serine protease inhibitor Kazal-type 1</fullName>
    </recommendedName>
    <alternativeName>
        <fullName evidence="8">Pancreatic secretory trypsin inhibitor</fullName>
    </alternativeName>
</protein>
<dbReference type="GO" id="GO:0010751">
    <property type="term" value="P:negative regulation of nitric oxide mediated signal transduction"/>
    <property type="evidence" value="ECO:0007669"/>
    <property type="project" value="Ensembl"/>
</dbReference>
<dbReference type="InterPro" id="IPR036058">
    <property type="entry name" value="Kazal_dom_sf"/>
</dbReference>
<keyword evidence="4" id="KW-0722">Serine protease inhibitor</keyword>
<evidence type="ECO:0000256" key="6">
    <source>
        <dbReference type="ARBA" id="ARBA00037363"/>
    </source>
</evidence>
<dbReference type="SUPFAM" id="SSF100895">
    <property type="entry name" value="Kazal-type serine protease inhibitors"/>
    <property type="match status" value="1"/>
</dbReference>
<evidence type="ECO:0000313" key="14">
    <source>
        <dbReference type="VGNC" id="VGNC:100865"/>
    </source>
</evidence>
<dbReference type="KEGG" id="ssc:100622575"/>
<keyword evidence="13" id="KW-1185">Reference proteome</keyword>
<dbReference type="AlphaFoldDB" id="A0A287BPH0"/>
<reference evidence="12" key="2">
    <citation type="journal article" date="2020" name="Gigascience">
        <title>An improved pig reference genome sequence to enable pig genetics and genomics research.</title>
        <authorList>
            <person name="Warr A."/>
            <person name="Affara N."/>
            <person name="Aken B."/>
            <person name="Beiki H."/>
            <person name="Bickhart D.M."/>
            <person name="Billis K."/>
            <person name="Chow W."/>
            <person name="Eory L."/>
            <person name="Finlayson H.A."/>
            <person name="Flicek P."/>
            <person name="Giron C.G."/>
            <person name="Griffin D.K."/>
            <person name="Hall R."/>
            <person name="Hannum G."/>
            <person name="Hourlier T."/>
            <person name="Howe K."/>
            <person name="Hume D.A."/>
            <person name="Izuogu O."/>
            <person name="Kim K."/>
            <person name="Koren S."/>
            <person name="Liu H."/>
            <person name="Manchanda N."/>
            <person name="Martin F.J."/>
            <person name="Nonneman D.J."/>
            <person name="O'Connor R.E."/>
            <person name="Phillippy A.M."/>
            <person name="Rohrer G.A."/>
            <person name="Rosen B.D."/>
            <person name="Rund L.A."/>
            <person name="Sargent C.A."/>
            <person name="Schook L.B."/>
            <person name="Schroeder S.G."/>
            <person name="Schwartz A.S."/>
            <person name="Skinner B.M."/>
            <person name="Talbot R."/>
            <person name="Tseng E."/>
            <person name="Tuggle C.K."/>
            <person name="Watson M."/>
            <person name="Smith T.P.L."/>
            <person name="Archibald A.L."/>
        </authorList>
    </citation>
    <scope>NUCLEOTIDE SEQUENCE [LARGE SCALE GENOMIC DNA]</scope>
    <source>
        <strain evidence="12">Duroc</strain>
    </source>
</reference>
<evidence type="ECO:0000256" key="10">
    <source>
        <dbReference type="SAM" id="SignalP"/>
    </source>
</evidence>
<dbReference type="Pfam" id="PF00050">
    <property type="entry name" value="Kazal_1"/>
    <property type="match status" value="1"/>
</dbReference>
<dbReference type="GO" id="GO:0090281">
    <property type="term" value="P:negative regulation of calcium ion import"/>
    <property type="evidence" value="ECO:0007669"/>
    <property type="project" value="Ensembl"/>
</dbReference>
<dbReference type="GeneID" id="100622575"/>
<name>A0A287BPH0_PIG</name>
<dbReference type="VGNC" id="VGNC:100865">
    <property type="gene designation" value="SPINK1"/>
</dbReference>
<evidence type="ECO:0000259" key="11">
    <source>
        <dbReference type="PROSITE" id="PS51465"/>
    </source>
</evidence>
<comment type="function">
    <text evidence="9">Serine protease inhibitor which exhibits anti-trypsin activity. In the pancreas, protects against trypsin-catalyzed premature activation of zymogens.</text>
</comment>
<dbReference type="InParanoid" id="A0A287BPH0"/>
<dbReference type="SMR" id="A0A287BPH0"/>
<evidence type="ECO:0000313" key="13">
    <source>
        <dbReference type="Proteomes" id="UP000008227"/>
    </source>
</evidence>
<dbReference type="SMART" id="SM00280">
    <property type="entry name" value="KAZAL"/>
    <property type="match status" value="1"/>
</dbReference>
<accession>A0A287BPH0</accession>
<organism evidence="12 13">
    <name type="scientific">Sus scrofa</name>
    <name type="common">Pig</name>
    <dbReference type="NCBI Taxonomy" id="9823"/>
    <lineage>
        <taxon>Eukaryota</taxon>
        <taxon>Metazoa</taxon>
        <taxon>Chordata</taxon>
        <taxon>Craniata</taxon>
        <taxon>Vertebrata</taxon>
        <taxon>Euteleostomi</taxon>
        <taxon>Mammalia</taxon>
        <taxon>Eutheria</taxon>
        <taxon>Laurasiatheria</taxon>
        <taxon>Artiodactyla</taxon>
        <taxon>Suina</taxon>
        <taxon>Suidae</taxon>
        <taxon>Sus</taxon>
    </lineage>
</organism>
<evidence type="ECO:0000256" key="1">
    <source>
        <dbReference type="ARBA" id="ARBA00004613"/>
    </source>
</evidence>
<dbReference type="PRINTS" id="PR00290">
    <property type="entry name" value="KAZALINHBTR"/>
</dbReference>
<feature type="chain" id="PRO_5011637021" description="Serine protease inhibitor Kazal-type 1" evidence="10">
    <location>
        <begin position="24"/>
        <end position="79"/>
    </location>
</feature>
<evidence type="ECO:0000256" key="8">
    <source>
        <dbReference type="ARBA" id="ARBA00041915"/>
    </source>
</evidence>
<evidence type="ECO:0000256" key="9">
    <source>
        <dbReference type="ARBA" id="ARBA00046050"/>
    </source>
</evidence>
<evidence type="ECO:0000313" key="12">
    <source>
        <dbReference type="Ensembl" id="ENSSSCP00000058066.1"/>
    </source>
</evidence>
<evidence type="ECO:0000256" key="2">
    <source>
        <dbReference type="ARBA" id="ARBA00022525"/>
    </source>
</evidence>
<dbReference type="PROSITE" id="PS51465">
    <property type="entry name" value="KAZAL_2"/>
    <property type="match status" value="1"/>
</dbReference>
<dbReference type="ExpressionAtlas" id="A0A287BPH0">
    <property type="expression patterns" value="baseline"/>
</dbReference>
<dbReference type="PROSITE" id="PS00282">
    <property type="entry name" value="KAZAL_1"/>
    <property type="match status" value="1"/>
</dbReference>
<dbReference type="OMA" id="REAKCNN"/>
<dbReference type="Proteomes" id="UP000008227">
    <property type="component" value="Chromosome 2"/>
</dbReference>
<dbReference type="GO" id="GO:0060046">
    <property type="term" value="P:regulation of acrosome reaction"/>
    <property type="evidence" value="ECO:0007669"/>
    <property type="project" value="Ensembl"/>
</dbReference>
<evidence type="ECO:0000256" key="4">
    <source>
        <dbReference type="ARBA" id="ARBA00022900"/>
    </source>
</evidence>
<reference evidence="12" key="3">
    <citation type="submission" date="2025-08" db="UniProtKB">
        <authorList>
            <consortium name="Ensembl"/>
        </authorList>
    </citation>
    <scope>IDENTIFICATION</scope>
</reference>
<dbReference type="CDD" id="cd01327">
    <property type="entry name" value="KAZAL_PSTI"/>
    <property type="match status" value="1"/>
</dbReference>
<keyword evidence="5" id="KW-1015">Disulfide bond</keyword>
<keyword evidence="10" id="KW-0732">Signal</keyword>
<feature type="domain" description="Kazal-like" evidence="11">
    <location>
        <begin position="26"/>
        <end position="79"/>
    </location>
</feature>
<dbReference type="Gene3D" id="3.30.60.30">
    <property type="match status" value="1"/>
</dbReference>
<reference evidence="12" key="4">
    <citation type="submission" date="2025-09" db="UniProtKB">
        <authorList>
            <consortium name="Ensembl"/>
        </authorList>
    </citation>
    <scope>IDENTIFICATION</scope>
</reference>
<keyword evidence="3" id="KW-0646">Protease inhibitor</keyword>
<dbReference type="PANTHER" id="PTHR21312:SF27">
    <property type="entry name" value="SERINE PROTEASE INHIBITOR KAZAL-TYPE 1"/>
    <property type="match status" value="1"/>
</dbReference>
<gene>
    <name evidence="12 14" type="primary">SPINK1</name>
</gene>
<dbReference type="GeneTree" id="ENSGT00530000064228"/>
<dbReference type="FunFam" id="3.30.60.30:FF:000031">
    <property type="entry name" value="Serine protease inhibitor Kazal-type 2"/>
    <property type="match status" value="1"/>
</dbReference>
<dbReference type="GO" id="GO:0005615">
    <property type="term" value="C:extracellular space"/>
    <property type="evidence" value="ECO:0007669"/>
    <property type="project" value="Ensembl"/>
</dbReference>
<evidence type="ECO:0000256" key="5">
    <source>
        <dbReference type="ARBA" id="ARBA00023157"/>
    </source>
</evidence>
<dbReference type="InterPro" id="IPR001239">
    <property type="entry name" value="Prot_inh_Kazal-m"/>
</dbReference>
<dbReference type="InterPro" id="IPR002350">
    <property type="entry name" value="Kazal_dom"/>
</dbReference>
<keyword evidence="2" id="KW-0964">Secreted</keyword>
<dbReference type="GO" id="GO:0048240">
    <property type="term" value="P:sperm capacitation"/>
    <property type="evidence" value="ECO:0007669"/>
    <property type="project" value="Ensembl"/>
</dbReference>
<reference evidence="13" key="1">
    <citation type="submission" date="2009-11" db="EMBL/GenBank/DDBJ databases">
        <authorList>
            <consortium name="Porcine genome sequencing project"/>
        </authorList>
    </citation>
    <scope>NUCLEOTIDE SEQUENCE [LARGE SCALE GENOMIC DNA]</scope>
    <source>
        <strain evidence="13">Duroc</strain>
    </source>
</reference>
<dbReference type="FunCoup" id="A0A287BPH0">
    <property type="interactions" value="39"/>
</dbReference>
<dbReference type="PANTHER" id="PTHR21312">
    <property type="entry name" value="SERINE PROTEASE INHIBITOR"/>
    <property type="match status" value="1"/>
</dbReference>
<evidence type="ECO:0000256" key="3">
    <source>
        <dbReference type="ARBA" id="ARBA00022690"/>
    </source>
</evidence>
<dbReference type="CTD" id="6690"/>
<comment type="function">
    <text evidence="6">In the male reproductive tract, binds to sperm heads where it modulates sperm capacitance by inhibiting calcium uptake and nitrogen oxide (NO) production.</text>
</comment>
<dbReference type="GO" id="GO:2001256">
    <property type="term" value="P:regulation of store-operated calcium entry"/>
    <property type="evidence" value="ECO:0007669"/>
    <property type="project" value="Ensembl"/>
</dbReference>
<proteinExistence type="predicted"/>
<dbReference type="Bgee" id="ENSSSCG00000034511">
    <property type="expression patterns" value="Expressed in duodenum and 7 other cell types or tissues"/>
</dbReference>
<dbReference type="Ensembl" id="ENSSSCT00000065800.2">
    <property type="protein sequence ID" value="ENSSSCP00000058066.1"/>
    <property type="gene ID" value="ENSSSCG00000034511.2"/>
</dbReference>
<dbReference type="RefSeq" id="XP_003354394.1">
    <property type="nucleotide sequence ID" value="XM_003354346.4"/>
</dbReference>
<dbReference type="GO" id="GO:0007263">
    <property type="term" value="P:nitric oxide mediated signal transduction"/>
    <property type="evidence" value="ECO:0007669"/>
    <property type="project" value="Ensembl"/>
</dbReference>